<keyword evidence="3 8" id="KW-0479">Metal-binding</keyword>
<comment type="subcellular location">
    <subcellularLocation>
        <location evidence="1 8">Nucleus</location>
    </subcellularLocation>
</comment>
<comment type="caution">
    <text evidence="10">The sequence shown here is derived from an EMBL/GenBank/DDBJ whole genome shotgun (WGS) entry which is preliminary data.</text>
</comment>
<feature type="binding site" evidence="8">
    <location>
        <position position="49"/>
    </location>
    <ligand>
        <name>Zn(2+)</name>
        <dbReference type="ChEBI" id="CHEBI:29105"/>
    </ligand>
</feature>
<dbReference type="AlphaFoldDB" id="A0A8K0T606"/>
<comment type="function">
    <text evidence="8">Part of the spliceosome which catalyzes two sequential transesterification reactions, first the excision of the non-coding intron from pre-mRNA and then the ligation of the coding exons to form the mature mRNA. Plays a role in stabilizing the structure of the spliceosome catalytic core and docking of the branch helix into the active site, producing 5'-exon and lariat intron-3'-intermediates.</text>
</comment>
<accession>A0A8K0T606</accession>
<name>A0A8K0T606_9HYPO</name>
<protein>
    <recommendedName>
        <fullName evidence="8">Splicing factor YJU2</fullName>
    </recommendedName>
</protein>
<dbReference type="InterPro" id="IPR043701">
    <property type="entry name" value="Yju2"/>
</dbReference>
<gene>
    <name evidence="10" type="ORF">B0I35DRAFT_420214</name>
</gene>
<dbReference type="InterPro" id="IPR007590">
    <property type="entry name" value="Saf4/Yju2"/>
</dbReference>
<evidence type="ECO:0000256" key="8">
    <source>
        <dbReference type="HAMAP-Rule" id="MF_03226"/>
    </source>
</evidence>
<keyword evidence="2" id="KW-0507">mRNA processing</keyword>
<feature type="binding site" evidence="8">
    <location>
        <position position="46"/>
    </location>
    <ligand>
        <name>Zn(2+)</name>
        <dbReference type="ChEBI" id="CHEBI:29105"/>
    </ligand>
</feature>
<feature type="region of interest" description="Disordered" evidence="9">
    <location>
        <begin position="132"/>
        <end position="159"/>
    </location>
</feature>
<evidence type="ECO:0000256" key="4">
    <source>
        <dbReference type="ARBA" id="ARBA00022728"/>
    </source>
</evidence>
<dbReference type="GO" id="GO:0000349">
    <property type="term" value="P:generation of catalytic spliceosome for first transesterification step"/>
    <property type="evidence" value="ECO:0007669"/>
    <property type="project" value="UniProtKB-UniRule"/>
</dbReference>
<evidence type="ECO:0000313" key="10">
    <source>
        <dbReference type="EMBL" id="KAH7329440.1"/>
    </source>
</evidence>
<dbReference type="OrthoDB" id="674963at2759"/>
<dbReference type="GO" id="GO:0071006">
    <property type="term" value="C:U2-type catalytic step 1 spliceosome"/>
    <property type="evidence" value="ECO:0007669"/>
    <property type="project" value="UniProtKB-UniRule"/>
</dbReference>
<comment type="subunit">
    <text evidence="8">Component of the spliceosome. Present in the activated B complex, the catalytically activated B* complex which catalyzes the branching, the catalytic step 1 C complex catalyzing the exon ligation, and the postcatalytic P complex containing the ligated exons (mRNA) and the excised lariat intron.</text>
</comment>
<organism evidence="10 11">
    <name type="scientific">Stachybotrys elegans</name>
    <dbReference type="NCBI Taxonomy" id="80388"/>
    <lineage>
        <taxon>Eukaryota</taxon>
        <taxon>Fungi</taxon>
        <taxon>Dikarya</taxon>
        <taxon>Ascomycota</taxon>
        <taxon>Pezizomycotina</taxon>
        <taxon>Sordariomycetes</taxon>
        <taxon>Hypocreomycetidae</taxon>
        <taxon>Hypocreales</taxon>
        <taxon>Stachybotryaceae</taxon>
        <taxon>Stachybotrys</taxon>
    </lineage>
</organism>
<sequence>MSERKVLTKYYPPDFDPSQLRRQKKADPGAIRVQTVRLMAPFSMKCLSCGEYIYKGRKFNSRKEVPPNEKYLNIQIFFFHIRCTRCSAAITFRTDPKNNDYAMVSGAMRNNEPWYNAKAAAETDAERLDRLEAEGEEDDQAPEDPMQSLEAKTRDAQDEMAVADALDQIRIRSAARDRAMAQDPDGLLQPLPPSAEDEQDRLDAEAARLAFEKRRNAQDIETIVEEEEDSVTPEEAVPAAPVRRVVKKKKKDYAAALGIKGKKA</sequence>
<dbReference type="PANTHER" id="PTHR12111">
    <property type="entry name" value="SPLICING FACTOR YJU2"/>
    <property type="match status" value="1"/>
</dbReference>
<evidence type="ECO:0000256" key="7">
    <source>
        <dbReference type="ARBA" id="ARBA00023242"/>
    </source>
</evidence>
<keyword evidence="5 8" id="KW-0862">Zinc</keyword>
<proteinExistence type="inferred from homology"/>
<dbReference type="EMBL" id="JAGPNK010000001">
    <property type="protein sequence ID" value="KAH7329440.1"/>
    <property type="molecule type" value="Genomic_DNA"/>
</dbReference>
<feature type="binding site" evidence="8">
    <location>
        <position position="86"/>
    </location>
    <ligand>
        <name>Zn(2+)</name>
        <dbReference type="ChEBI" id="CHEBI:29105"/>
    </ligand>
</feature>
<keyword evidence="7 8" id="KW-0539">Nucleus</keyword>
<evidence type="ECO:0000256" key="6">
    <source>
        <dbReference type="ARBA" id="ARBA00023187"/>
    </source>
</evidence>
<evidence type="ECO:0000256" key="5">
    <source>
        <dbReference type="ARBA" id="ARBA00022833"/>
    </source>
</evidence>
<feature type="binding site" evidence="8">
    <location>
        <position position="83"/>
    </location>
    <ligand>
        <name>Zn(2+)</name>
        <dbReference type="ChEBI" id="CHEBI:29105"/>
    </ligand>
</feature>
<comment type="similarity">
    <text evidence="8">Belongs to the CWC16 family. YJU2 subfamily.</text>
</comment>
<dbReference type="Pfam" id="PF04502">
    <property type="entry name" value="Saf4_Yju2"/>
    <property type="match status" value="1"/>
</dbReference>
<keyword evidence="6" id="KW-0508">mRNA splicing</keyword>
<dbReference type="Proteomes" id="UP000813444">
    <property type="component" value="Unassembled WGS sequence"/>
</dbReference>
<feature type="region of interest" description="Disordered" evidence="9">
    <location>
        <begin position="176"/>
        <end position="201"/>
    </location>
</feature>
<keyword evidence="4 8" id="KW-0747">Spliceosome</keyword>
<reference evidence="10" key="1">
    <citation type="journal article" date="2021" name="Nat. Commun.">
        <title>Genetic determinants of endophytism in the Arabidopsis root mycobiome.</title>
        <authorList>
            <person name="Mesny F."/>
            <person name="Miyauchi S."/>
            <person name="Thiergart T."/>
            <person name="Pickel B."/>
            <person name="Atanasova L."/>
            <person name="Karlsson M."/>
            <person name="Huettel B."/>
            <person name="Barry K.W."/>
            <person name="Haridas S."/>
            <person name="Chen C."/>
            <person name="Bauer D."/>
            <person name="Andreopoulos W."/>
            <person name="Pangilinan J."/>
            <person name="LaButti K."/>
            <person name="Riley R."/>
            <person name="Lipzen A."/>
            <person name="Clum A."/>
            <person name="Drula E."/>
            <person name="Henrissat B."/>
            <person name="Kohler A."/>
            <person name="Grigoriev I.V."/>
            <person name="Martin F.M."/>
            <person name="Hacquard S."/>
        </authorList>
    </citation>
    <scope>NUCLEOTIDE SEQUENCE</scope>
    <source>
        <strain evidence="10">MPI-CAGE-CH-0235</strain>
    </source>
</reference>
<evidence type="ECO:0000256" key="3">
    <source>
        <dbReference type="ARBA" id="ARBA00022723"/>
    </source>
</evidence>
<keyword evidence="11" id="KW-1185">Reference proteome</keyword>
<evidence type="ECO:0000256" key="2">
    <source>
        <dbReference type="ARBA" id="ARBA00022664"/>
    </source>
</evidence>
<dbReference type="PANTHER" id="PTHR12111:SF1">
    <property type="entry name" value="SPLICING FACTOR YJU2"/>
    <property type="match status" value="1"/>
</dbReference>
<evidence type="ECO:0000256" key="1">
    <source>
        <dbReference type="ARBA" id="ARBA00004123"/>
    </source>
</evidence>
<evidence type="ECO:0000256" key="9">
    <source>
        <dbReference type="SAM" id="MobiDB-lite"/>
    </source>
</evidence>
<dbReference type="HAMAP" id="MF_03226">
    <property type="entry name" value="YJU2"/>
    <property type="match status" value="1"/>
</dbReference>
<dbReference type="GO" id="GO:0046872">
    <property type="term" value="F:metal ion binding"/>
    <property type="evidence" value="ECO:0007669"/>
    <property type="project" value="UniProtKB-KW"/>
</dbReference>
<evidence type="ECO:0000313" key="11">
    <source>
        <dbReference type="Proteomes" id="UP000813444"/>
    </source>
</evidence>